<name>A0AAE3H8M9_9BACT</name>
<reference evidence="2 3" key="1">
    <citation type="submission" date="2018-11" db="EMBL/GenBank/DDBJ databases">
        <title>Novel bacteria species description.</title>
        <authorList>
            <person name="Han J.-H."/>
        </authorList>
    </citation>
    <scope>NUCLEOTIDE SEQUENCE [LARGE SCALE GENOMIC DNA]</scope>
    <source>
        <strain evidence="2 3">KCTC23259</strain>
    </source>
</reference>
<evidence type="ECO:0000313" key="3">
    <source>
        <dbReference type="Proteomes" id="UP001204144"/>
    </source>
</evidence>
<sequence>MENIRPTFLTVLCVLTFLGSAFGIYNAITTYSAAGMTTGLTQEAMENAKDQIDEQAQDEKSAEMVNKIMDSVSNDLSEEKVRNGAMASGVANILTLIGAVLMWGLNKKGFFIYVAGTLVAIIAPLVIYDGFLGFIGSGMIAFVGIIFCVLYFLNIKHMA</sequence>
<keyword evidence="1" id="KW-0812">Transmembrane</keyword>
<accession>A0AAE3H8M9</accession>
<keyword evidence="1" id="KW-0472">Membrane</keyword>
<keyword evidence="3" id="KW-1185">Reference proteome</keyword>
<evidence type="ECO:0000313" key="2">
    <source>
        <dbReference type="EMBL" id="MCP9765285.1"/>
    </source>
</evidence>
<feature type="transmembrane region" description="Helical" evidence="1">
    <location>
        <begin position="110"/>
        <end position="128"/>
    </location>
</feature>
<dbReference type="RefSeq" id="WP_255038975.1">
    <property type="nucleotide sequence ID" value="NZ_RJUF01000181.1"/>
</dbReference>
<feature type="transmembrane region" description="Helical" evidence="1">
    <location>
        <begin position="84"/>
        <end position="103"/>
    </location>
</feature>
<proteinExistence type="predicted"/>
<comment type="caution">
    <text evidence="2">The sequence shown here is derived from an EMBL/GenBank/DDBJ whole genome shotgun (WGS) entry which is preliminary data.</text>
</comment>
<dbReference type="Proteomes" id="UP001204144">
    <property type="component" value="Unassembled WGS sequence"/>
</dbReference>
<feature type="transmembrane region" description="Helical" evidence="1">
    <location>
        <begin position="134"/>
        <end position="153"/>
    </location>
</feature>
<evidence type="ECO:0008006" key="4">
    <source>
        <dbReference type="Google" id="ProtNLM"/>
    </source>
</evidence>
<protein>
    <recommendedName>
        <fullName evidence="4">DUF4064 domain-containing protein</fullName>
    </recommendedName>
</protein>
<dbReference type="EMBL" id="RJUF01000181">
    <property type="protein sequence ID" value="MCP9765285.1"/>
    <property type="molecule type" value="Genomic_DNA"/>
</dbReference>
<organism evidence="2 3">
    <name type="scientific">Lacihabitans soyangensis</name>
    <dbReference type="NCBI Taxonomy" id="869394"/>
    <lineage>
        <taxon>Bacteria</taxon>
        <taxon>Pseudomonadati</taxon>
        <taxon>Bacteroidota</taxon>
        <taxon>Cytophagia</taxon>
        <taxon>Cytophagales</taxon>
        <taxon>Leadbetterellaceae</taxon>
        <taxon>Lacihabitans</taxon>
    </lineage>
</organism>
<keyword evidence="1" id="KW-1133">Transmembrane helix</keyword>
<dbReference type="AlphaFoldDB" id="A0AAE3H8M9"/>
<evidence type="ECO:0000256" key="1">
    <source>
        <dbReference type="SAM" id="Phobius"/>
    </source>
</evidence>
<gene>
    <name evidence="2" type="ORF">EGI31_20310</name>
</gene>